<dbReference type="AlphaFoldDB" id="A0A151J298"/>
<proteinExistence type="predicted"/>
<reference evidence="1 2" key="1">
    <citation type="submission" date="2015-09" db="EMBL/GenBank/DDBJ databases">
        <title>Trachymyrmex cornetzi WGS genome.</title>
        <authorList>
            <person name="Nygaard S."/>
            <person name="Hu H."/>
            <person name="Boomsma J."/>
            <person name="Zhang G."/>
        </authorList>
    </citation>
    <scope>NUCLEOTIDE SEQUENCE [LARGE SCALE GENOMIC DNA]</scope>
    <source>
        <strain evidence="1">Tcor2-1</strain>
        <tissue evidence="1">Whole body</tissue>
    </source>
</reference>
<evidence type="ECO:0000313" key="2">
    <source>
        <dbReference type="Proteomes" id="UP000078492"/>
    </source>
</evidence>
<sequence>MHSSMSPCTCARNRLFQATENAFSTISAARRPPVSIRGEGHSK</sequence>
<dbReference type="EMBL" id="KQ980411">
    <property type="protein sequence ID" value="KYN16154.1"/>
    <property type="molecule type" value="Genomic_DNA"/>
</dbReference>
<keyword evidence="2" id="KW-1185">Reference proteome</keyword>
<protein>
    <submittedName>
        <fullName evidence="1">Uncharacterized protein</fullName>
    </submittedName>
</protein>
<gene>
    <name evidence="1" type="ORF">ALC57_11596</name>
</gene>
<name>A0A151J298_9HYME</name>
<accession>A0A151J298</accession>
<dbReference type="Proteomes" id="UP000078492">
    <property type="component" value="Unassembled WGS sequence"/>
</dbReference>
<organism evidence="1 2">
    <name type="scientific">Trachymyrmex cornetzi</name>
    <dbReference type="NCBI Taxonomy" id="471704"/>
    <lineage>
        <taxon>Eukaryota</taxon>
        <taxon>Metazoa</taxon>
        <taxon>Ecdysozoa</taxon>
        <taxon>Arthropoda</taxon>
        <taxon>Hexapoda</taxon>
        <taxon>Insecta</taxon>
        <taxon>Pterygota</taxon>
        <taxon>Neoptera</taxon>
        <taxon>Endopterygota</taxon>
        <taxon>Hymenoptera</taxon>
        <taxon>Apocrita</taxon>
        <taxon>Aculeata</taxon>
        <taxon>Formicoidea</taxon>
        <taxon>Formicidae</taxon>
        <taxon>Myrmicinae</taxon>
        <taxon>Trachymyrmex</taxon>
    </lineage>
</organism>
<evidence type="ECO:0000313" key="1">
    <source>
        <dbReference type="EMBL" id="KYN16154.1"/>
    </source>
</evidence>